<name>A0A8J3SSZ8_9ACTN</name>
<accession>A0A8J3SSZ8</accession>
<keyword evidence="2" id="KW-1185">Reference proteome</keyword>
<evidence type="ECO:0000313" key="2">
    <source>
        <dbReference type="Proteomes" id="UP000619788"/>
    </source>
</evidence>
<organism evidence="1 2">
    <name type="scientific">Planobispora siamensis</name>
    <dbReference type="NCBI Taxonomy" id="936338"/>
    <lineage>
        <taxon>Bacteria</taxon>
        <taxon>Bacillati</taxon>
        <taxon>Actinomycetota</taxon>
        <taxon>Actinomycetes</taxon>
        <taxon>Streptosporangiales</taxon>
        <taxon>Streptosporangiaceae</taxon>
        <taxon>Planobispora</taxon>
    </lineage>
</organism>
<gene>
    <name evidence="1" type="ORF">Psi01_84540</name>
</gene>
<protein>
    <submittedName>
        <fullName evidence="1">Uncharacterized protein</fullName>
    </submittedName>
</protein>
<dbReference type="AlphaFoldDB" id="A0A8J3SSZ8"/>
<sequence>MARTRPPRLTRAHAAALLLQDDDSTAAAAHRTGLAIDTDGRARILAPNDVFTAPIRHIALTRGELLEAGVRVAAGSGPRLDALLADVNTHLVKSWNTA</sequence>
<evidence type="ECO:0000313" key="1">
    <source>
        <dbReference type="EMBL" id="GIH97824.1"/>
    </source>
</evidence>
<dbReference type="RefSeq" id="WP_204069806.1">
    <property type="nucleotide sequence ID" value="NZ_BOOJ01000103.1"/>
</dbReference>
<dbReference type="EMBL" id="BOOJ01000103">
    <property type="protein sequence ID" value="GIH97824.1"/>
    <property type="molecule type" value="Genomic_DNA"/>
</dbReference>
<reference evidence="1 2" key="1">
    <citation type="submission" date="2021-01" db="EMBL/GenBank/DDBJ databases">
        <title>Whole genome shotgun sequence of Planobispora siamensis NBRC 107568.</title>
        <authorList>
            <person name="Komaki H."/>
            <person name="Tamura T."/>
        </authorList>
    </citation>
    <scope>NUCLEOTIDE SEQUENCE [LARGE SCALE GENOMIC DNA]</scope>
    <source>
        <strain evidence="1 2">NBRC 107568</strain>
    </source>
</reference>
<comment type="caution">
    <text evidence="1">The sequence shown here is derived from an EMBL/GenBank/DDBJ whole genome shotgun (WGS) entry which is preliminary data.</text>
</comment>
<proteinExistence type="predicted"/>
<dbReference type="Proteomes" id="UP000619788">
    <property type="component" value="Unassembled WGS sequence"/>
</dbReference>